<gene>
    <name evidence="1" type="ORF">D8804_08490</name>
</gene>
<sequence>MNHLIQSLKEKITDQMSLEDMVNVFEEMCGTPFDEEMILFETGTFTRLSNEPLFQISLVRQVPNDDEEFYQVHLDIFYKPTSENAEFSESIWDEDLDENIFDYIRNSEVFAYAKDKEYLKVKIYLDET</sequence>
<evidence type="ECO:0000313" key="1">
    <source>
        <dbReference type="EMBL" id="RSK07959.1"/>
    </source>
</evidence>
<accession>A0A3R9MJV7</accession>
<dbReference type="EMBL" id="RJVZ01000016">
    <property type="protein sequence ID" value="RSK07959.1"/>
    <property type="molecule type" value="Genomic_DNA"/>
</dbReference>
<dbReference type="RefSeq" id="WP_125399510.1">
    <property type="nucleotide sequence ID" value="NZ_RJVZ01000016.1"/>
</dbReference>
<reference evidence="1 2" key="1">
    <citation type="submission" date="2018-11" db="EMBL/GenBank/DDBJ databases">
        <title>Species Designations Belie Phenotypic and Genotypic Heterogeneity in Oral Streptococci.</title>
        <authorList>
            <person name="Velsko I."/>
        </authorList>
    </citation>
    <scope>NUCLEOTIDE SEQUENCE [LARGE SCALE GENOMIC DNA]</scope>
    <source>
        <strain evidence="1 2">BCA1</strain>
    </source>
</reference>
<comment type="caution">
    <text evidence="1">The sequence shown here is derived from an EMBL/GenBank/DDBJ whole genome shotgun (WGS) entry which is preliminary data.</text>
</comment>
<evidence type="ECO:0000313" key="2">
    <source>
        <dbReference type="Proteomes" id="UP000279863"/>
    </source>
</evidence>
<name>A0A3R9MJV7_STROR</name>
<dbReference type="AlphaFoldDB" id="A0A3R9MJV7"/>
<proteinExistence type="predicted"/>
<dbReference type="Proteomes" id="UP000279863">
    <property type="component" value="Unassembled WGS sequence"/>
</dbReference>
<organism evidence="1 2">
    <name type="scientific">Streptococcus oralis</name>
    <dbReference type="NCBI Taxonomy" id="1303"/>
    <lineage>
        <taxon>Bacteria</taxon>
        <taxon>Bacillati</taxon>
        <taxon>Bacillota</taxon>
        <taxon>Bacilli</taxon>
        <taxon>Lactobacillales</taxon>
        <taxon>Streptococcaceae</taxon>
        <taxon>Streptococcus</taxon>
    </lineage>
</organism>
<protein>
    <submittedName>
        <fullName evidence="1">Uncharacterized protein</fullName>
    </submittedName>
</protein>